<dbReference type="AlphaFoldDB" id="A0A0F9DNY0"/>
<evidence type="ECO:0000313" key="1">
    <source>
        <dbReference type="EMBL" id="KKL55496.1"/>
    </source>
</evidence>
<protein>
    <submittedName>
        <fullName evidence="1">Uncharacterized protein</fullName>
    </submittedName>
</protein>
<accession>A0A0F9DNY0</accession>
<gene>
    <name evidence="1" type="ORF">LCGC14_2254860</name>
</gene>
<dbReference type="EMBL" id="LAZR01030820">
    <property type="protein sequence ID" value="KKL55496.1"/>
    <property type="molecule type" value="Genomic_DNA"/>
</dbReference>
<comment type="caution">
    <text evidence="1">The sequence shown here is derived from an EMBL/GenBank/DDBJ whole genome shotgun (WGS) entry which is preliminary data.</text>
</comment>
<name>A0A0F9DNY0_9ZZZZ</name>
<sequence>DYPALVENSRLVVDTRNATRDVTDNRDRIVKA</sequence>
<organism evidence="1">
    <name type="scientific">marine sediment metagenome</name>
    <dbReference type="NCBI Taxonomy" id="412755"/>
    <lineage>
        <taxon>unclassified sequences</taxon>
        <taxon>metagenomes</taxon>
        <taxon>ecological metagenomes</taxon>
    </lineage>
</organism>
<feature type="non-terminal residue" evidence="1">
    <location>
        <position position="1"/>
    </location>
</feature>
<reference evidence="1" key="1">
    <citation type="journal article" date="2015" name="Nature">
        <title>Complex archaea that bridge the gap between prokaryotes and eukaryotes.</title>
        <authorList>
            <person name="Spang A."/>
            <person name="Saw J.H."/>
            <person name="Jorgensen S.L."/>
            <person name="Zaremba-Niedzwiedzka K."/>
            <person name="Martijn J."/>
            <person name="Lind A.E."/>
            <person name="van Eijk R."/>
            <person name="Schleper C."/>
            <person name="Guy L."/>
            <person name="Ettema T.J."/>
        </authorList>
    </citation>
    <scope>NUCLEOTIDE SEQUENCE</scope>
</reference>
<proteinExistence type="predicted"/>